<dbReference type="Gene3D" id="3.60.15.10">
    <property type="entry name" value="Ribonuclease Z/Hydroxyacylglutathione hydrolase-like"/>
    <property type="match status" value="1"/>
</dbReference>
<proteinExistence type="inferred from homology"/>
<dbReference type="InterPro" id="IPR045761">
    <property type="entry name" value="ODP_dom"/>
</dbReference>
<dbReference type="PROSITE" id="PS50902">
    <property type="entry name" value="FLAVODOXIN_LIKE"/>
    <property type="match status" value="1"/>
</dbReference>
<dbReference type="GO" id="GO:0046872">
    <property type="term" value="F:metal ion binding"/>
    <property type="evidence" value="ECO:0007669"/>
    <property type="project" value="InterPro"/>
</dbReference>
<dbReference type="SMART" id="SM00849">
    <property type="entry name" value="Lactamase_B"/>
    <property type="match status" value="1"/>
</dbReference>
<dbReference type="RefSeq" id="WP_075364312.1">
    <property type="nucleotide sequence ID" value="NZ_MLBF01000008.1"/>
</dbReference>
<dbReference type="STRING" id="1888891.DSOL_1624"/>
<name>A0A1Q8QZ41_9FIRM</name>
<evidence type="ECO:0000313" key="4">
    <source>
        <dbReference type="Proteomes" id="UP000186102"/>
    </source>
</evidence>
<protein>
    <submittedName>
        <fullName evidence="3">Anaerobic nitric oxide reductase flavorubredoxin</fullName>
    </submittedName>
</protein>
<sequence length="398" mass="45098">MSFEINKSVTYVGKIDWELKKFHGDELSTHRGSSYNSYLVRDEKIALIDCVWTPFAKEFVANLKKEIDLNTIDYIIANHGEPDHSGALPELMKEIPNTPIYCTANAIKSLKGQYHQDWNFIPVKTGDKLSLGSKEFIFIEARMLHWPDTMFTYLTGDNILFSNDGFGQHLASEHMFNDLVDQAELYHEALKYYANILTPFSTFVDKKITEILGFNLPVDMICPSHGLIWRDNPLQMVNKYMEWAKDYQENQITIIYDTMWNSTRQMAENIATGIRLSDTNVTVKLFNSNSTHMDKNDIITEVFKSKAILVGSPTINKGISFSVAGILEMIKGLAFKNKKAAAFGSYGWSGEGNKLISAELEHGGFELLNDGLKVTWNPDDESLIKCQEFGRAIGQALK</sequence>
<reference evidence="3 4" key="1">
    <citation type="submission" date="2016-09" db="EMBL/GenBank/DDBJ databases">
        <title>Complete genome of Desulfosporosinus sp. OL.</title>
        <authorList>
            <person name="Mardanov A."/>
            <person name="Beletsky A."/>
            <person name="Panova A."/>
            <person name="Karnachuk O."/>
            <person name="Ravin N."/>
        </authorList>
    </citation>
    <scope>NUCLEOTIDE SEQUENCE [LARGE SCALE GENOMIC DNA]</scope>
    <source>
        <strain evidence="3 4">OL</strain>
    </source>
</reference>
<dbReference type="PIRSF" id="PIRSF005243">
    <property type="entry name" value="ROO"/>
    <property type="match status" value="1"/>
</dbReference>
<organism evidence="3 4">
    <name type="scientific">Desulfosporosinus metallidurans</name>
    <dbReference type="NCBI Taxonomy" id="1888891"/>
    <lineage>
        <taxon>Bacteria</taxon>
        <taxon>Bacillati</taxon>
        <taxon>Bacillota</taxon>
        <taxon>Clostridia</taxon>
        <taxon>Eubacteriales</taxon>
        <taxon>Desulfitobacteriaceae</taxon>
        <taxon>Desulfosporosinus</taxon>
    </lineage>
</organism>
<feature type="domain" description="Flavodoxin-like" evidence="2">
    <location>
        <begin position="252"/>
        <end position="394"/>
    </location>
</feature>
<dbReference type="CDD" id="cd07709">
    <property type="entry name" value="flavodiiron_proteins_MBL-fold"/>
    <property type="match status" value="1"/>
</dbReference>
<dbReference type="InterPro" id="IPR001279">
    <property type="entry name" value="Metallo-B-lactamas"/>
</dbReference>
<keyword evidence="4" id="KW-1185">Reference proteome</keyword>
<dbReference type="Pfam" id="PF00258">
    <property type="entry name" value="Flavodoxin_1"/>
    <property type="match status" value="1"/>
</dbReference>
<dbReference type="EMBL" id="MLBF01000008">
    <property type="protein sequence ID" value="OLN32586.1"/>
    <property type="molecule type" value="Genomic_DNA"/>
</dbReference>
<dbReference type="InterPro" id="IPR008254">
    <property type="entry name" value="Flavodoxin/NO_synth"/>
</dbReference>
<dbReference type="InterPro" id="IPR029039">
    <property type="entry name" value="Flavoprotein-like_sf"/>
</dbReference>
<dbReference type="AlphaFoldDB" id="A0A1Q8QZ41"/>
<accession>A0A1Q8QZ41</accession>
<dbReference type="PANTHER" id="PTHR43717">
    <property type="entry name" value="ANAEROBIC NITRIC OXIDE REDUCTASE FLAVORUBREDOXIN"/>
    <property type="match status" value="1"/>
</dbReference>
<dbReference type="InterPro" id="IPR016440">
    <property type="entry name" value="Rubredoxin-O_OxRdtase"/>
</dbReference>
<dbReference type="GO" id="GO:0016651">
    <property type="term" value="F:oxidoreductase activity, acting on NAD(P)H"/>
    <property type="evidence" value="ECO:0007669"/>
    <property type="project" value="UniProtKB-ARBA"/>
</dbReference>
<comment type="similarity">
    <text evidence="1">In the N-terminal section; belongs to the zinc metallo-hydrolase group 3 family.</text>
</comment>
<dbReference type="GO" id="GO:0009055">
    <property type="term" value="F:electron transfer activity"/>
    <property type="evidence" value="ECO:0007669"/>
    <property type="project" value="InterPro"/>
</dbReference>
<dbReference type="SUPFAM" id="SSF56281">
    <property type="entry name" value="Metallo-hydrolase/oxidoreductase"/>
    <property type="match status" value="1"/>
</dbReference>
<gene>
    <name evidence="3" type="ORF">DSOL_1624</name>
</gene>
<evidence type="ECO:0000256" key="1">
    <source>
        <dbReference type="ARBA" id="ARBA00007121"/>
    </source>
</evidence>
<dbReference type="Proteomes" id="UP000186102">
    <property type="component" value="Unassembled WGS sequence"/>
</dbReference>
<dbReference type="PANTHER" id="PTHR43717:SF1">
    <property type="entry name" value="ANAEROBIC NITRIC OXIDE REDUCTASE FLAVORUBREDOXIN"/>
    <property type="match status" value="1"/>
</dbReference>
<dbReference type="GO" id="GO:0010181">
    <property type="term" value="F:FMN binding"/>
    <property type="evidence" value="ECO:0007669"/>
    <property type="project" value="InterPro"/>
</dbReference>
<dbReference type="NCBIfam" id="NF008887">
    <property type="entry name" value="PRK11921.1"/>
    <property type="match status" value="1"/>
</dbReference>
<dbReference type="OrthoDB" id="9807946at2"/>
<dbReference type="Gene3D" id="3.40.50.360">
    <property type="match status" value="1"/>
</dbReference>
<dbReference type="SUPFAM" id="SSF52218">
    <property type="entry name" value="Flavoproteins"/>
    <property type="match status" value="1"/>
</dbReference>
<evidence type="ECO:0000313" key="3">
    <source>
        <dbReference type="EMBL" id="OLN32586.1"/>
    </source>
</evidence>
<comment type="caution">
    <text evidence="3">The sequence shown here is derived from an EMBL/GenBank/DDBJ whole genome shotgun (WGS) entry which is preliminary data.</text>
</comment>
<dbReference type="InterPro" id="IPR036866">
    <property type="entry name" value="RibonucZ/Hydroxyglut_hydro"/>
</dbReference>
<evidence type="ECO:0000259" key="2">
    <source>
        <dbReference type="PROSITE" id="PS50902"/>
    </source>
</evidence>
<dbReference type="Pfam" id="PF19583">
    <property type="entry name" value="ODP"/>
    <property type="match status" value="1"/>
</dbReference>